<gene>
    <name evidence="2" type="ORF">CUN59_13355</name>
</gene>
<keyword evidence="1" id="KW-1133">Transmembrane helix</keyword>
<protein>
    <recommendedName>
        <fullName evidence="4">Membrane protein insertion efficiency factor YidD</fullName>
    </recommendedName>
</protein>
<accession>A0A2S6CT15</accession>
<reference evidence="2 3" key="1">
    <citation type="submission" date="2018-02" db="EMBL/GenBank/DDBJ databases">
        <title>Discovery of a pederin family compound in a non-symbiotic bloom-forming cyanobacterium.</title>
        <authorList>
            <person name="Kust A."/>
            <person name="Mares J."/>
            <person name="Jokela J."/>
            <person name="Urajova P."/>
            <person name="Hajek J."/>
            <person name="Saurav K."/>
            <person name="Voracova K."/>
            <person name="Fewer D.P."/>
            <person name="Haapaniemi E."/>
            <person name="Permi P."/>
            <person name="Rehakova K."/>
            <person name="Sivonen K."/>
            <person name="Hrouzek P."/>
        </authorList>
    </citation>
    <scope>NUCLEOTIDE SEQUENCE [LARGE SCALE GENOMIC DNA]</scope>
    <source>
        <strain evidence="2 3">CHARLIE-1</strain>
    </source>
</reference>
<dbReference type="NCBIfam" id="TIGR00278">
    <property type="entry name" value="membrane protein insertion efficiency factor YidD"/>
    <property type="match status" value="1"/>
</dbReference>
<keyword evidence="1" id="KW-0472">Membrane</keyword>
<proteinExistence type="predicted"/>
<evidence type="ECO:0000313" key="2">
    <source>
        <dbReference type="EMBL" id="PPJ62837.1"/>
    </source>
</evidence>
<evidence type="ECO:0000313" key="3">
    <source>
        <dbReference type="Proteomes" id="UP000239589"/>
    </source>
</evidence>
<dbReference type="RefSeq" id="WP_104388306.1">
    <property type="nucleotide sequence ID" value="NZ_PGEM01000093.1"/>
</dbReference>
<dbReference type="Pfam" id="PF01809">
    <property type="entry name" value="YidD"/>
    <property type="match status" value="1"/>
</dbReference>
<name>A0A2S6CT15_9CYAN</name>
<evidence type="ECO:0000256" key="1">
    <source>
        <dbReference type="SAM" id="Phobius"/>
    </source>
</evidence>
<dbReference type="SMART" id="SM01234">
    <property type="entry name" value="Haemolytic"/>
    <property type="match status" value="1"/>
</dbReference>
<dbReference type="EMBL" id="PGEM01000093">
    <property type="protein sequence ID" value="PPJ62837.1"/>
    <property type="molecule type" value="Genomic_DNA"/>
</dbReference>
<keyword evidence="3" id="KW-1185">Reference proteome</keyword>
<dbReference type="OrthoDB" id="6629784at2"/>
<dbReference type="Proteomes" id="UP000239589">
    <property type="component" value="Unassembled WGS sequence"/>
</dbReference>
<feature type="transmembrane region" description="Helical" evidence="1">
    <location>
        <begin position="104"/>
        <end position="124"/>
    </location>
</feature>
<organism evidence="2 3">
    <name type="scientific">Cuspidothrix issatschenkoi CHARLIE-1</name>
    <dbReference type="NCBI Taxonomy" id="2052836"/>
    <lineage>
        <taxon>Bacteria</taxon>
        <taxon>Bacillati</taxon>
        <taxon>Cyanobacteriota</taxon>
        <taxon>Cyanophyceae</taxon>
        <taxon>Nostocales</taxon>
        <taxon>Aphanizomenonaceae</taxon>
        <taxon>Cuspidothrix</taxon>
    </lineage>
</organism>
<comment type="caution">
    <text evidence="2">The sequence shown here is derived from an EMBL/GenBank/DDBJ whole genome shotgun (WGS) entry which is preliminary data.</text>
</comment>
<dbReference type="AlphaFoldDB" id="A0A2S6CT15"/>
<dbReference type="InterPro" id="IPR002696">
    <property type="entry name" value="Membr_insert_effic_factor_YidD"/>
</dbReference>
<sequence length="176" mass="19562">MEIFGKLIRKILVFSINLYQKYLSPYKGYCCAHRVLHGGDSCSQYVKNVFIKQDLNEAIQLSGKRFIECGEAAEILASQKQPNQVNVPSANLARRTTNLVNRRAFIYLIIPAFFTFGLATPALASRGKGYAKCFTRATQATIRQDQKDGQCGNEPEVYYGLCCLGIIGAGLAHENK</sequence>
<evidence type="ECO:0008006" key="4">
    <source>
        <dbReference type="Google" id="ProtNLM"/>
    </source>
</evidence>
<keyword evidence="1" id="KW-0812">Transmembrane</keyword>